<evidence type="ECO:0000313" key="1">
    <source>
        <dbReference type="EMBL" id="KAK1851207.1"/>
    </source>
</evidence>
<dbReference type="InterPro" id="IPR024079">
    <property type="entry name" value="MetalloPept_cat_dom_sf"/>
</dbReference>
<evidence type="ECO:0008006" key="3">
    <source>
        <dbReference type="Google" id="ProtNLM"/>
    </source>
</evidence>
<name>A0AAD9EKV1_9PEZI</name>
<organism evidence="1 2">
    <name type="scientific">Colletotrichum chrysophilum</name>
    <dbReference type="NCBI Taxonomy" id="1836956"/>
    <lineage>
        <taxon>Eukaryota</taxon>
        <taxon>Fungi</taxon>
        <taxon>Dikarya</taxon>
        <taxon>Ascomycota</taxon>
        <taxon>Pezizomycotina</taxon>
        <taxon>Sordariomycetes</taxon>
        <taxon>Hypocreomycetidae</taxon>
        <taxon>Glomerellales</taxon>
        <taxon>Glomerellaceae</taxon>
        <taxon>Colletotrichum</taxon>
        <taxon>Colletotrichum gloeosporioides species complex</taxon>
    </lineage>
</organism>
<dbReference type="GO" id="GO:0008237">
    <property type="term" value="F:metallopeptidase activity"/>
    <property type="evidence" value="ECO:0007669"/>
    <property type="project" value="InterPro"/>
</dbReference>
<keyword evidence="2" id="KW-1185">Reference proteome</keyword>
<dbReference type="AlphaFoldDB" id="A0AAD9EKV1"/>
<comment type="caution">
    <text evidence="1">The sequence shown here is derived from an EMBL/GenBank/DDBJ whole genome shotgun (WGS) entry which is preliminary data.</text>
</comment>
<proteinExistence type="predicted"/>
<dbReference type="EMBL" id="JAQOWY010000101">
    <property type="protein sequence ID" value="KAK1851207.1"/>
    <property type="molecule type" value="Genomic_DNA"/>
</dbReference>
<dbReference type="Gene3D" id="3.40.390.10">
    <property type="entry name" value="Collagenase (Catalytic Domain)"/>
    <property type="match status" value="1"/>
</dbReference>
<gene>
    <name evidence="1" type="ORF">CCHR01_06142</name>
</gene>
<dbReference type="SUPFAM" id="SSF55486">
    <property type="entry name" value="Metalloproteases ('zincins'), catalytic domain"/>
    <property type="match status" value="1"/>
</dbReference>
<sequence length="355" mass="40168">MYKRLRSTTHGYSPNCRHSHPHRSLEHASASNLFSLSCHKINMIPAQIFVMTLITLGLAQTTPKWTIHKGCDMFKGQNIRENLKQSVVEGLELAETAASVMRNHADDPWVQKMSRLVLGDRDTFQTRFEFVRGDLLRQGQVLQYRGKISKSCLDNEQGHFPEEMAWNGNMLLNYRPGLGHQAAKMITMDSDRLNTSEWFKAQETDADARAKDYVRESDDACSTDICTWFIDDAVTEGWPRINDARLATVKSVQYRARSTRSLPVDGLKTIGSTFLHEVTHTSQGGKLDDVSVSGRLAESIPSCYEWECVLKLGAEPSIRAEFNADSISMLAIALKVWTMHYYVDEKGIIHEIPQV</sequence>
<dbReference type="Proteomes" id="UP001243330">
    <property type="component" value="Unassembled WGS sequence"/>
</dbReference>
<protein>
    <recommendedName>
        <fullName evidence="3">Lysine-specific metallo-endopeptidase domain-containing protein</fullName>
    </recommendedName>
</protein>
<reference evidence="1" key="1">
    <citation type="submission" date="2023-01" db="EMBL/GenBank/DDBJ databases">
        <title>Colletotrichum chrysophilum M932 genome sequence.</title>
        <authorList>
            <person name="Baroncelli R."/>
        </authorList>
    </citation>
    <scope>NUCLEOTIDE SEQUENCE</scope>
    <source>
        <strain evidence="1">M932</strain>
    </source>
</reference>
<evidence type="ECO:0000313" key="2">
    <source>
        <dbReference type="Proteomes" id="UP001243330"/>
    </source>
</evidence>
<accession>A0AAD9EKV1</accession>